<evidence type="ECO:0000313" key="3">
    <source>
        <dbReference type="EMBL" id="CAK7923687.1"/>
    </source>
</evidence>
<name>A0AAV1TQ05_9STRA</name>
<reference evidence="3" key="1">
    <citation type="submission" date="2024-01" db="EMBL/GenBank/DDBJ databases">
        <authorList>
            <person name="Webb A."/>
        </authorList>
    </citation>
    <scope>NUCLEOTIDE SEQUENCE</scope>
    <source>
        <strain evidence="3">Pm1</strain>
    </source>
</reference>
<dbReference type="EMBL" id="CAKLBY020000070">
    <property type="protein sequence ID" value="CAK7923687.1"/>
    <property type="molecule type" value="Genomic_DNA"/>
</dbReference>
<accession>A0AAV1TQ05</accession>
<feature type="region of interest" description="Disordered" evidence="1">
    <location>
        <begin position="17"/>
        <end position="36"/>
    </location>
</feature>
<feature type="transmembrane region" description="Helical" evidence="2">
    <location>
        <begin position="83"/>
        <end position="102"/>
    </location>
</feature>
<evidence type="ECO:0008006" key="5">
    <source>
        <dbReference type="Google" id="ProtNLM"/>
    </source>
</evidence>
<keyword evidence="2" id="KW-0812">Transmembrane</keyword>
<keyword evidence="2" id="KW-0472">Membrane</keyword>
<evidence type="ECO:0000256" key="2">
    <source>
        <dbReference type="SAM" id="Phobius"/>
    </source>
</evidence>
<organism evidence="3 4">
    <name type="scientific">Peronospora matthiolae</name>
    <dbReference type="NCBI Taxonomy" id="2874970"/>
    <lineage>
        <taxon>Eukaryota</taxon>
        <taxon>Sar</taxon>
        <taxon>Stramenopiles</taxon>
        <taxon>Oomycota</taxon>
        <taxon>Peronosporomycetes</taxon>
        <taxon>Peronosporales</taxon>
        <taxon>Peronosporaceae</taxon>
        <taxon>Peronospora</taxon>
    </lineage>
</organism>
<dbReference type="AlphaFoldDB" id="A0AAV1TQ05"/>
<comment type="caution">
    <text evidence="3">The sequence shown here is derived from an EMBL/GenBank/DDBJ whole genome shotgun (WGS) entry which is preliminary data.</text>
</comment>
<proteinExistence type="predicted"/>
<evidence type="ECO:0000313" key="4">
    <source>
        <dbReference type="Proteomes" id="UP001162060"/>
    </source>
</evidence>
<feature type="region of interest" description="Disordered" evidence="1">
    <location>
        <begin position="108"/>
        <end position="128"/>
    </location>
</feature>
<keyword evidence="2" id="KW-1133">Transmembrane helix</keyword>
<sequence>MILELLRSSVRVSATARGFSSTSAKRPKPIRVKKSEARRIVPKTPKPSNALAEVPAQSNVPANPFVQSDSQAPQTFGGVMKESFLWGMGMAAAFSVVGILFSRMEESPATDKFEGSFVGSADGEDVGF</sequence>
<protein>
    <recommendedName>
        <fullName evidence="5">Mitochondrial import inner membrane translocase subunit Tim21</fullName>
    </recommendedName>
</protein>
<gene>
    <name evidence="3" type="ORF">PM001_LOCUS8837</name>
</gene>
<evidence type="ECO:0000256" key="1">
    <source>
        <dbReference type="SAM" id="MobiDB-lite"/>
    </source>
</evidence>
<dbReference type="Proteomes" id="UP001162060">
    <property type="component" value="Unassembled WGS sequence"/>
</dbReference>